<dbReference type="Proteomes" id="UP000807353">
    <property type="component" value="Unassembled WGS sequence"/>
</dbReference>
<keyword evidence="3" id="KW-1185">Reference proteome</keyword>
<name>A0A9P5Y146_9AGAR</name>
<evidence type="ECO:0000313" key="3">
    <source>
        <dbReference type="Proteomes" id="UP000807353"/>
    </source>
</evidence>
<evidence type="ECO:0000256" key="1">
    <source>
        <dbReference type="SAM" id="MobiDB-lite"/>
    </source>
</evidence>
<reference evidence="2" key="1">
    <citation type="submission" date="2020-11" db="EMBL/GenBank/DDBJ databases">
        <authorList>
            <consortium name="DOE Joint Genome Institute"/>
            <person name="Ahrendt S."/>
            <person name="Riley R."/>
            <person name="Andreopoulos W."/>
            <person name="Labutti K."/>
            <person name="Pangilinan J."/>
            <person name="Ruiz-Duenas F.J."/>
            <person name="Barrasa J.M."/>
            <person name="Sanchez-Garcia M."/>
            <person name="Camarero S."/>
            <person name="Miyauchi S."/>
            <person name="Serrano A."/>
            <person name="Linde D."/>
            <person name="Babiker R."/>
            <person name="Drula E."/>
            <person name="Ayuso-Fernandez I."/>
            <person name="Pacheco R."/>
            <person name="Padilla G."/>
            <person name="Ferreira P."/>
            <person name="Barriuso J."/>
            <person name="Kellner H."/>
            <person name="Castanera R."/>
            <person name="Alfaro M."/>
            <person name="Ramirez L."/>
            <person name="Pisabarro A.G."/>
            <person name="Kuo A."/>
            <person name="Tritt A."/>
            <person name="Lipzen A."/>
            <person name="He G."/>
            <person name="Yan M."/>
            <person name="Ng V."/>
            <person name="Cullen D."/>
            <person name="Martin F."/>
            <person name="Rosso M.-N."/>
            <person name="Henrissat B."/>
            <person name="Hibbett D."/>
            <person name="Martinez A.T."/>
            <person name="Grigoriev I.V."/>
        </authorList>
    </citation>
    <scope>NUCLEOTIDE SEQUENCE</scope>
    <source>
        <strain evidence="2">CBS 247.69</strain>
    </source>
</reference>
<comment type="caution">
    <text evidence="2">The sequence shown here is derived from an EMBL/GenBank/DDBJ whole genome shotgun (WGS) entry which is preliminary data.</text>
</comment>
<organism evidence="2 3">
    <name type="scientific">Collybia nuda</name>
    <dbReference type="NCBI Taxonomy" id="64659"/>
    <lineage>
        <taxon>Eukaryota</taxon>
        <taxon>Fungi</taxon>
        <taxon>Dikarya</taxon>
        <taxon>Basidiomycota</taxon>
        <taxon>Agaricomycotina</taxon>
        <taxon>Agaricomycetes</taxon>
        <taxon>Agaricomycetidae</taxon>
        <taxon>Agaricales</taxon>
        <taxon>Tricholomatineae</taxon>
        <taxon>Clitocybaceae</taxon>
        <taxon>Collybia</taxon>
    </lineage>
</organism>
<evidence type="ECO:0000313" key="2">
    <source>
        <dbReference type="EMBL" id="KAF9460774.1"/>
    </source>
</evidence>
<feature type="region of interest" description="Disordered" evidence="1">
    <location>
        <begin position="1"/>
        <end position="29"/>
    </location>
</feature>
<gene>
    <name evidence="2" type="ORF">BDZ94DRAFT_1374731</name>
</gene>
<accession>A0A9P5Y146</accession>
<dbReference type="EMBL" id="MU150293">
    <property type="protein sequence ID" value="KAF9460774.1"/>
    <property type="molecule type" value="Genomic_DNA"/>
</dbReference>
<proteinExistence type="predicted"/>
<protein>
    <submittedName>
        <fullName evidence="2">Uncharacterized protein</fullName>
    </submittedName>
</protein>
<sequence length="414" mass="46269">MTGSAPPAATSNKNTSAINAGSSSNTASTVPANISLSVPVFSTNAQITAENLPQTACNKALQARCDLNETSVPTDETLLTLNPPHTATPSPNNTLIQFASAFSQFSPTTQNQAISLINSSTAPTVSTAPSLPQFLFSTNDKLPASSSSHDPGYPVHPFIVRLAENKLHIPLTLFTSKSTNRLFKETTTIKQTTTFNPNGVKCHIIDLSHFPDKDSLDIADWHKSWNRYKNFQRIYCVPEIATRWEDHYAFLSKHNDFRTHFPAILKFDIQQRTNYSVDPRTFDKDQYLRNFEAVKLKVMQAEIRKATHNMTVNRASGSSSARTRYEPYNRGYHKFRPNLEGPKPSFCDRDDRTLSTPSIPQCLCCRCNRHKFSNCKEDTTPLGLPTHSHYQNNKLVIQSNSNPLCVIFQLNSAQ</sequence>
<dbReference type="AlphaFoldDB" id="A0A9P5Y146"/>
<dbReference type="OrthoDB" id="3018720at2759"/>